<dbReference type="Pfam" id="PF13411">
    <property type="entry name" value="MerR_1"/>
    <property type="match status" value="1"/>
</dbReference>
<dbReference type="EMBL" id="UOGH01000198">
    <property type="protein sequence ID" value="VAX31156.1"/>
    <property type="molecule type" value="Genomic_DNA"/>
</dbReference>
<evidence type="ECO:0000313" key="3">
    <source>
        <dbReference type="EMBL" id="VAX31156.1"/>
    </source>
</evidence>
<dbReference type="InterPro" id="IPR009061">
    <property type="entry name" value="DNA-bd_dom_put_sf"/>
</dbReference>
<dbReference type="InterPro" id="IPR000551">
    <property type="entry name" value="MerR-type_HTH_dom"/>
</dbReference>
<dbReference type="PANTHER" id="PTHR30204">
    <property type="entry name" value="REDOX-CYCLING DRUG-SENSING TRANSCRIPTIONAL ACTIVATOR SOXR"/>
    <property type="match status" value="1"/>
</dbReference>
<keyword evidence="1" id="KW-0238">DNA-binding</keyword>
<reference evidence="3" key="1">
    <citation type="submission" date="2018-06" db="EMBL/GenBank/DDBJ databases">
        <authorList>
            <person name="Zhirakovskaya E."/>
        </authorList>
    </citation>
    <scope>NUCLEOTIDE SEQUENCE</scope>
</reference>
<dbReference type="SUPFAM" id="SSF46955">
    <property type="entry name" value="Putative DNA-binding domain"/>
    <property type="match status" value="1"/>
</dbReference>
<feature type="domain" description="HTH merR-type" evidence="2">
    <location>
        <begin position="10"/>
        <end position="78"/>
    </location>
</feature>
<dbReference type="AlphaFoldDB" id="A0A3B1CKU1"/>
<evidence type="ECO:0000259" key="2">
    <source>
        <dbReference type="PROSITE" id="PS50937"/>
    </source>
</evidence>
<accession>A0A3B1CKU1</accession>
<dbReference type="PROSITE" id="PS00552">
    <property type="entry name" value="HTH_MERR_1"/>
    <property type="match status" value="1"/>
</dbReference>
<dbReference type="PROSITE" id="PS50937">
    <property type="entry name" value="HTH_MERR_2"/>
    <property type="match status" value="1"/>
</dbReference>
<name>A0A3B1CKU1_9ZZZZ</name>
<dbReference type="GO" id="GO:0003700">
    <property type="term" value="F:DNA-binding transcription factor activity"/>
    <property type="evidence" value="ECO:0007669"/>
    <property type="project" value="InterPro"/>
</dbReference>
<proteinExistence type="predicted"/>
<protein>
    <submittedName>
        <fullName evidence="3">HspR, transcriptional repressor of DnaK operon</fullName>
    </submittedName>
</protein>
<dbReference type="GO" id="GO:0003677">
    <property type="term" value="F:DNA binding"/>
    <property type="evidence" value="ECO:0007669"/>
    <property type="project" value="UniProtKB-KW"/>
</dbReference>
<sequence>MVERDREHPLYMISVVARMLGVHPQTLRLYEREGLITPKRVRRQRLYSDEDIERLHLILELTRDLGVNKAGVDIILRMRRRLVALQREMDSMLQCLEEDRRREFEKRIRRIFRD</sequence>
<evidence type="ECO:0000256" key="1">
    <source>
        <dbReference type="ARBA" id="ARBA00023125"/>
    </source>
</evidence>
<gene>
    <name evidence="3" type="ORF">MNBD_NITROSPIRAE02-1215</name>
</gene>
<dbReference type="Gene3D" id="1.10.1660.10">
    <property type="match status" value="1"/>
</dbReference>
<dbReference type="PANTHER" id="PTHR30204:SF58">
    <property type="entry name" value="HTH-TYPE TRANSCRIPTIONAL REGULATOR YFMP"/>
    <property type="match status" value="1"/>
</dbReference>
<organism evidence="3">
    <name type="scientific">hydrothermal vent metagenome</name>
    <dbReference type="NCBI Taxonomy" id="652676"/>
    <lineage>
        <taxon>unclassified sequences</taxon>
        <taxon>metagenomes</taxon>
        <taxon>ecological metagenomes</taxon>
    </lineage>
</organism>
<dbReference type="SMART" id="SM00422">
    <property type="entry name" value="HTH_MERR"/>
    <property type="match status" value="1"/>
</dbReference>
<dbReference type="InterPro" id="IPR047057">
    <property type="entry name" value="MerR_fam"/>
</dbReference>